<dbReference type="InterPro" id="IPR013324">
    <property type="entry name" value="RNA_pol_sigma_r3/r4-like"/>
</dbReference>
<dbReference type="InterPro" id="IPR014284">
    <property type="entry name" value="RNA_pol_sigma-70_dom"/>
</dbReference>
<evidence type="ECO:0000259" key="5">
    <source>
        <dbReference type="Pfam" id="PF04542"/>
    </source>
</evidence>
<evidence type="ECO:0000256" key="1">
    <source>
        <dbReference type="ARBA" id="ARBA00010641"/>
    </source>
</evidence>
<accession>A0A0A5G9L9</accession>
<dbReference type="GO" id="GO:0003677">
    <property type="term" value="F:DNA binding"/>
    <property type="evidence" value="ECO:0007669"/>
    <property type="project" value="InterPro"/>
</dbReference>
<evidence type="ECO:0000256" key="2">
    <source>
        <dbReference type="ARBA" id="ARBA00023015"/>
    </source>
</evidence>
<dbReference type="STRING" id="1385511.GCA_000425225_03044"/>
<gene>
    <name evidence="7" type="ORF">N783_09290</name>
</gene>
<dbReference type="OrthoDB" id="9784984at2"/>
<keyword evidence="3" id="KW-0731">Sigma factor</keyword>
<dbReference type="NCBIfam" id="TIGR02937">
    <property type="entry name" value="sigma70-ECF"/>
    <property type="match status" value="1"/>
</dbReference>
<feature type="domain" description="RNA polymerase sigma-70 region 2" evidence="5">
    <location>
        <begin position="22"/>
        <end position="89"/>
    </location>
</feature>
<dbReference type="Pfam" id="PF08281">
    <property type="entry name" value="Sigma70_r4_2"/>
    <property type="match status" value="1"/>
</dbReference>
<dbReference type="PANTHER" id="PTHR43133:SF51">
    <property type="entry name" value="RNA POLYMERASE SIGMA FACTOR"/>
    <property type="match status" value="1"/>
</dbReference>
<dbReference type="Gene3D" id="1.10.10.10">
    <property type="entry name" value="Winged helix-like DNA-binding domain superfamily/Winged helix DNA-binding domain"/>
    <property type="match status" value="1"/>
</dbReference>
<dbReference type="SUPFAM" id="SSF88659">
    <property type="entry name" value="Sigma3 and sigma4 domains of RNA polymerase sigma factors"/>
    <property type="match status" value="1"/>
</dbReference>
<proteinExistence type="inferred from homology"/>
<comment type="similarity">
    <text evidence="1">Belongs to the sigma-70 factor family. ECF subfamily.</text>
</comment>
<dbReference type="PANTHER" id="PTHR43133">
    <property type="entry name" value="RNA POLYMERASE ECF-TYPE SIGMA FACTO"/>
    <property type="match status" value="1"/>
</dbReference>
<dbReference type="CDD" id="cd06171">
    <property type="entry name" value="Sigma70_r4"/>
    <property type="match status" value="1"/>
</dbReference>
<dbReference type="EMBL" id="AVPF01000022">
    <property type="protein sequence ID" value="KGX87873.1"/>
    <property type="molecule type" value="Genomic_DNA"/>
</dbReference>
<dbReference type="Proteomes" id="UP000030403">
    <property type="component" value="Unassembled WGS sequence"/>
</dbReference>
<dbReference type="eggNOG" id="COG1595">
    <property type="taxonomic scope" value="Bacteria"/>
</dbReference>
<dbReference type="Pfam" id="PF04542">
    <property type="entry name" value="Sigma70_r2"/>
    <property type="match status" value="1"/>
</dbReference>
<keyword evidence="8" id="KW-1185">Reference proteome</keyword>
<sequence length="195" mass="23284">MEDEKSLINAYQNGNEYAADMLIHKHQTMLYRFSLRLTKSQVEADDLFQETWVRVFRSLNRYDGDRPFQTWLCTICMNLYRDEYTKKKRWLNVVKDFFSNEDKDIQLARLPSHSATPEDLTMKQESDEQLLETLNALPDKYRVPLILFYFQSFSYEEMADVLDIPVGTVRSRLSNGKKKLKETWKEVEDDDRRTV</sequence>
<evidence type="ECO:0000313" key="7">
    <source>
        <dbReference type="EMBL" id="KGX87873.1"/>
    </source>
</evidence>
<reference evidence="7 8" key="1">
    <citation type="submission" date="2013-08" db="EMBL/GenBank/DDBJ databases">
        <authorList>
            <person name="Huang J."/>
            <person name="Wang G."/>
        </authorList>
    </citation>
    <scope>NUCLEOTIDE SEQUENCE [LARGE SCALE GENOMIC DNA]</scope>
    <source>
        <strain evidence="7 8">BH030004</strain>
    </source>
</reference>
<dbReference type="InterPro" id="IPR007627">
    <property type="entry name" value="RNA_pol_sigma70_r2"/>
</dbReference>
<dbReference type="AlphaFoldDB" id="A0A0A5G9L9"/>
<evidence type="ECO:0000313" key="8">
    <source>
        <dbReference type="Proteomes" id="UP000030403"/>
    </source>
</evidence>
<name>A0A0A5G9L9_9BACI</name>
<dbReference type="Gene3D" id="1.10.1740.10">
    <property type="match status" value="1"/>
</dbReference>
<dbReference type="InterPro" id="IPR036388">
    <property type="entry name" value="WH-like_DNA-bd_sf"/>
</dbReference>
<keyword evidence="4" id="KW-0804">Transcription</keyword>
<evidence type="ECO:0000259" key="6">
    <source>
        <dbReference type="Pfam" id="PF08281"/>
    </source>
</evidence>
<dbReference type="InterPro" id="IPR039425">
    <property type="entry name" value="RNA_pol_sigma-70-like"/>
</dbReference>
<comment type="caution">
    <text evidence="7">The sequence shown here is derived from an EMBL/GenBank/DDBJ whole genome shotgun (WGS) entry which is preliminary data.</text>
</comment>
<dbReference type="GO" id="GO:0016987">
    <property type="term" value="F:sigma factor activity"/>
    <property type="evidence" value="ECO:0007669"/>
    <property type="project" value="UniProtKB-KW"/>
</dbReference>
<evidence type="ECO:0000256" key="4">
    <source>
        <dbReference type="ARBA" id="ARBA00023163"/>
    </source>
</evidence>
<dbReference type="SUPFAM" id="SSF88946">
    <property type="entry name" value="Sigma2 domain of RNA polymerase sigma factors"/>
    <property type="match status" value="1"/>
</dbReference>
<dbReference type="InterPro" id="IPR013249">
    <property type="entry name" value="RNA_pol_sigma70_r4_t2"/>
</dbReference>
<feature type="domain" description="RNA polymerase sigma factor 70 region 4 type 2" evidence="6">
    <location>
        <begin position="128"/>
        <end position="180"/>
    </location>
</feature>
<organism evidence="7 8">
    <name type="scientific">Pontibacillus marinus BH030004 = DSM 16465</name>
    <dbReference type="NCBI Taxonomy" id="1385511"/>
    <lineage>
        <taxon>Bacteria</taxon>
        <taxon>Bacillati</taxon>
        <taxon>Bacillota</taxon>
        <taxon>Bacilli</taxon>
        <taxon>Bacillales</taxon>
        <taxon>Bacillaceae</taxon>
        <taxon>Pontibacillus</taxon>
    </lineage>
</organism>
<dbReference type="InterPro" id="IPR013325">
    <property type="entry name" value="RNA_pol_sigma_r2"/>
</dbReference>
<protein>
    <recommendedName>
        <fullName evidence="9">RNA polymerase sigma factor</fullName>
    </recommendedName>
</protein>
<evidence type="ECO:0000256" key="3">
    <source>
        <dbReference type="ARBA" id="ARBA00023082"/>
    </source>
</evidence>
<keyword evidence="2" id="KW-0805">Transcription regulation</keyword>
<evidence type="ECO:0008006" key="9">
    <source>
        <dbReference type="Google" id="ProtNLM"/>
    </source>
</evidence>
<dbReference type="RefSeq" id="WP_027446682.1">
    <property type="nucleotide sequence ID" value="NZ_AULJ01000039.1"/>
</dbReference>
<dbReference type="GO" id="GO:0006352">
    <property type="term" value="P:DNA-templated transcription initiation"/>
    <property type="evidence" value="ECO:0007669"/>
    <property type="project" value="InterPro"/>
</dbReference>